<sequence length="70" mass="8786">MNMYHLFTERNRVNDYENIRAAFKDVKKIHNVVQTTIKVYPKYYPEGVVDFWNSIRWRILKKLLMRNFFW</sequence>
<comment type="caution">
    <text evidence="1">The sequence shown here is derived from an EMBL/GenBank/DDBJ whole genome shotgun (WGS) entry which is preliminary data.</text>
</comment>
<gene>
    <name evidence="1" type="ORF">JCM21531_3517</name>
</gene>
<dbReference type="STRING" id="1294263.JCM21531_3517"/>
<accession>W4VAY2</accession>
<organism evidence="1 2">
    <name type="scientific">Acetivibrio straminisolvens JCM 21531</name>
    <dbReference type="NCBI Taxonomy" id="1294263"/>
    <lineage>
        <taxon>Bacteria</taxon>
        <taxon>Bacillati</taxon>
        <taxon>Bacillota</taxon>
        <taxon>Clostridia</taxon>
        <taxon>Eubacteriales</taxon>
        <taxon>Oscillospiraceae</taxon>
        <taxon>Acetivibrio</taxon>
    </lineage>
</organism>
<evidence type="ECO:0000313" key="1">
    <source>
        <dbReference type="EMBL" id="GAE89943.1"/>
    </source>
</evidence>
<dbReference type="Proteomes" id="UP000019109">
    <property type="component" value="Unassembled WGS sequence"/>
</dbReference>
<reference evidence="1" key="1">
    <citation type="journal article" date="2014" name="Genome Announc.">
        <title>Draft Genome Sequence of Clostridium straminisolvens Strain JCM 21531T, Isolated from a Cellulose-Degrading Bacterial Community.</title>
        <authorList>
            <person name="Yuki M."/>
            <person name="Oshima K."/>
            <person name="Suda W."/>
            <person name="Sakamoto M."/>
            <person name="Kitamura K."/>
            <person name="Iida T."/>
            <person name="Hattori M."/>
            <person name="Ohkuma M."/>
        </authorList>
    </citation>
    <scope>NUCLEOTIDE SEQUENCE [LARGE SCALE GENOMIC DNA]</scope>
    <source>
        <strain evidence="1">JCM 21531</strain>
    </source>
</reference>
<dbReference type="EMBL" id="BAVR01000051">
    <property type="protein sequence ID" value="GAE89943.1"/>
    <property type="molecule type" value="Genomic_DNA"/>
</dbReference>
<protein>
    <submittedName>
        <fullName evidence="1">Uncharacterized protein</fullName>
    </submittedName>
</protein>
<evidence type="ECO:0000313" key="2">
    <source>
        <dbReference type="Proteomes" id="UP000019109"/>
    </source>
</evidence>
<keyword evidence="2" id="KW-1185">Reference proteome</keyword>
<name>W4VAY2_9FIRM</name>
<proteinExistence type="predicted"/>
<dbReference type="AlphaFoldDB" id="W4VAY2"/>